<dbReference type="PANTHER" id="PTHR10870:SF0">
    <property type="entry name" value="CELL CYCLE CHECKPOINT PROTEIN RAD1"/>
    <property type="match status" value="1"/>
</dbReference>
<dbReference type="Gene3D" id="3.70.10.10">
    <property type="match status" value="1"/>
</dbReference>
<dbReference type="GO" id="GO:0006281">
    <property type="term" value="P:DNA repair"/>
    <property type="evidence" value="ECO:0007669"/>
    <property type="project" value="UniProtKB-KW"/>
</dbReference>
<evidence type="ECO:0000256" key="4">
    <source>
        <dbReference type="ARBA" id="ARBA00023204"/>
    </source>
</evidence>
<evidence type="ECO:0000256" key="1">
    <source>
        <dbReference type="ARBA" id="ARBA00004123"/>
    </source>
</evidence>
<evidence type="ECO:0000313" key="7">
    <source>
        <dbReference type="EMBL" id="KAK3335736.1"/>
    </source>
</evidence>
<feature type="compositionally biased region" description="Acidic residues" evidence="6">
    <location>
        <begin position="323"/>
        <end position="343"/>
    </location>
</feature>
<dbReference type="Proteomes" id="UP001286456">
    <property type="component" value="Unassembled WGS sequence"/>
</dbReference>
<dbReference type="InterPro" id="IPR003021">
    <property type="entry name" value="Rad1_Rec1_Rad17"/>
</dbReference>
<dbReference type="EMBL" id="JAUEPO010000001">
    <property type="protein sequence ID" value="KAK3335736.1"/>
    <property type="molecule type" value="Genomic_DNA"/>
</dbReference>
<comment type="similarity">
    <text evidence="2">Belongs to the rad1 family.</text>
</comment>
<evidence type="ECO:0000256" key="3">
    <source>
        <dbReference type="ARBA" id="ARBA00022763"/>
    </source>
</evidence>
<dbReference type="GO" id="GO:0000077">
    <property type="term" value="P:DNA damage checkpoint signaling"/>
    <property type="evidence" value="ECO:0007669"/>
    <property type="project" value="InterPro"/>
</dbReference>
<protein>
    <submittedName>
        <fullName evidence="7">Rad1/Rec1/Rad17</fullName>
    </submittedName>
</protein>
<dbReference type="PANTHER" id="PTHR10870">
    <property type="entry name" value="CELL CYCLE CHECKPOINT PROTEIN RAD1"/>
    <property type="match status" value="1"/>
</dbReference>
<dbReference type="AlphaFoldDB" id="A0AAE0J3U0"/>
<dbReference type="CDD" id="cd00577">
    <property type="entry name" value="PCNA"/>
    <property type="match status" value="1"/>
</dbReference>
<name>A0AAE0J3U0_9PEZI</name>
<feature type="region of interest" description="Disordered" evidence="6">
    <location>
        <begin position="319"/>
        <end position="354"/>
    </location>
</feature>
<evidence type="ECO:0000256" key="6">
    <source>
        <dbReference type="SAM" id="MobiDB-lite"/>
    </source>
</evidence>
<reference evidence="7" key="1">
    <citation type="journal article" date="2023" name="Mol. Phylogenet. Evol.">
        <title>Genome-scale phylogeny and comparative genomics of the fungal order Sordariales.</title>
        <authorList>
            <person name="Hensen N."/>
            <person name="Bonometti L."/>
            <person name="Westerberg I."/>
            <person name="Brannstrom I.O."/>
            <person name="Guillou S."/>
            <person name="Cros-Aarteil S."/>
            <person name="Calhoun S."/>
            <person name="Haridas S."/>
            <person name="Kuo A."/>
            <person name="Mondo S."/>
            <person name="Pangilinan J."/>
            <person name="Riley R."/>
            <person name="LaButti K."/>
            <person name="Andreopoulos B."/>
            <person name="Lipzen A."/>
            <person name="Chen C."/>
            <person name="Yan M."/>
            <person name="Daum C."/>
            <person name="Ng V."/>
            <person name="Clum A."/>
            <person name="Steindorff A."/>
            <person name="Ohm R.A."/>
            <person name="Martin F."/>
            <person name="Silar P."/>
            <person name="Natvig D.O."/>
            <person name="Lalanne C."/>
            <person name="Gautier V."/>
            <person name="Ament-Velasquez S.L."/>
            <person name="Kruys A."/>
            <person name="Hutchinson M.I."/>
            <person name="Powell A.J."/>
            <person name="Barry K."/>
            <person name="Miller A.N."/>
            <person name="Grigoriev I.V."/>
            <person name="Debuchy R."/>
            <person name="Gladieux P."/>
            <person name="Hiltunen Thoren M."/>
            <person name="Johannesson H."/>
        </authorList>
    </citation>
    <scope>NUCLEOTIDE SEQUENCE</scope>
    <source>
        <strain evidence="7">SMH4131-1</strain>
    </source>
</reference>
<sequence length="354" mass="38461">MESSDGVPGPPLFRAVASSTRPLYQLLKSINFTKKIHVEITEQGIRFTADHARVMQGIARWTKSMFTSYTTNFNSPGSDQDSDSGAESAPPTFQISLPALLEALQIFGAADAAARQSKADMDPYRSNLRHLRNHDPDAFSNHTLGMSGTCSLSYASEGGPFSIVIEESGVTTTCNLTTYISEAREEIPFALEEDPTFKIITQARWLLDAMAEIVPTSPERLTICASRGPPYLRLTSSGGAFGSTTVDFEKGLALLETLRVEQRWSQTFRFEVVNSVTEAMKIANMVSLRGDSQGVLSIQFMVEVEGSEPSFLDFRVVPYVTHEDDEEEEGEGDGEGDGGEGEGETVGSVGGRDG</sequence>
<dbReference type="SUPFAM" id="SSF55979">
    <property type="entry name" value="DNA clamp"/>
    <property type="match status" value="1"/>
</dbReference>
<dbReference type="Pfam" id="PF02144">
    <property type="entry name" value="Rad1"/>
    <property type="match status" value="1"/>
</dbReference>
<gene>
    <name evidence="7" type="ORF">B0T19DRAFT_16984</name>
</gene>
<keyword evidence="5" id="KW-0539">Nucleus</keyword>
<reference evidence="7" key="2">
    <citation type="submission" date="2023-06" db="EMBL/GenBank/DDBJ databases">
        <authorList>
            <consortium name="Lawrence Berkeley National Laboratory"/>
            <person name="Haridas S."/>
            <person name="Hensen N."/>
            <person name="Bonometti L."/>
            <person name="Westerberg I."/>
            <person name="Brannstrom I.O."/>
            <person name="Guillou S."/>
            <person name="Cros-Aarteil S."/>
            <person name="Calhoun S."/>
            <person name="Kuo A."/>
            <person name="Mondo S."/>
            <person name="Pangilinan J."/>
            <person name="Riley R."/>
            <person name="Labutti K."/>
            <person name="Andreopoulos B."/>
            <person name="Lipzen A."/>
            <person name="Chen C."/>
            <person name="Yanf M."/>
            <person name="Daum C."/>
            <person name="Ng V."/>
            <person name="Clum A."/>
            <person name="Steindorff A."/>
            <person name="Ohm R."/>
            <person name="Martin F."/>
            <person name="Silar P."/>
            <person name="Natvig D."/>
            <person name="Lalanne C."/>
            <person name="Gautier V."/>
            <person name="Ament-Velasquez S.L."/>
            <person name="Kruys A."/>
            <person name="Hutchinson M.I."/>
            <person name="Powell A.J."/>
            <person name="Barry K."/>
            <person name="Miller A.N."/>
            <person name="Grigoriev I.V."/>
            <person name="Debuchy R."/>
            <person name="Gladieux P."/>
            <person name="Thoren M.H."/>
            <person name="Johannesson H."/>
        </authorList>
    </citation>
    <scope>NUCLEOTIDE SEQUENCE</scope>
    <source>
        <strain evidence="7">SMH4131-1</strain>
    </source>
</reference>
<dbReference type="GO" id="GO:0030896">
    <property type="term" value="C:checkpoint clamp complex"/>
    <property type="evidence" value="ECO:0007669"/>
    <property type="project" value="TreeGrafter"/>
</dbReference>
<evidence type="ECO:0000313" key="8">
    <source>
        <dbReference type="Proteomes" id="UP001286456"/>
    </source>
</evidence>
<evidence type="ECO:0000256" key="5">
    <source>
        <dbReference type="ARBA" id="ARBA00023242"/>
    </source>
</evidence>
<comment type="caution">
    <text evidence="7">The sequence shown here is derived from an EMBL/GenBank/DDBJ whole genome shotgun (WGS) entry which is preliminary data.</text>
</comment>
<dbReference type="PRINTS" id="PR01245">
    <property type="entry name" value="RAD1REC1"/>
</dbReference>
<proteinExistence type="inferred from homology"/>
<accession>A0AAE0J3U0</accession>
<keyword evidence="4" id="KW-0234">DNA repair</keyword>
<evidence type="ECO:0000256" key="2">
    <source>
        <dbReference type="ARBA" id="ARBA00010991"/>
    </source>
</evidence>
<dbReference type="InterPro" id="IPR046938">
    <property type="entry name" value="DNA_clamp_sf"/>
</dbReference>
<keyword evidence="3" id="KW-0227">DNA damage</keyword>
<organism evidence="7 8">
    <name type="scientific">Cercophora scortea</name>
    <dbReference type="NCBI Taxonomy" id="314031"/>
    <lineage>
        <taxon>Eukaryota</taxon>
        <taxon>Fungi</taxon>
        <taxon>Dikarya</taxon>
        <taxon>Ascomycota</taxon>
        <taxon>Pezizomycotina</taxon>
        <taxon>Sordariomycetes</taxon>
        <taxon>Sordariomycetidae</taxon>
        <taxon>Sordariales</taxon>
        <taxon>Lasiosphaeriaceae</taxon>
        <taxon>Cercophora</taxon>
    </lineage>
</organism>
<keyword evidence="8" id="KW-1185">Reference proteome</keyword>
<comment type="subcellular location">
    <subcellularLocation>
        <location evidence="1">Nucleus</location>
    </subcellularLocation>
</comment>